<dbReference type="Gene3D" id="3.40.50.261">
    <property type="entry name" value="Succinyl-CoA synthetase domains"/>
    <property type="match status" value="2"/>
</dbReference>
<dbReference type="RefSeq" id="WP_068210919.1">
    <property type="nucleotide sequence ID" value="NZ_CP013355.1"/>
</dbReference>
<dbReference type="InterPro" id="IPR036291">
    <property type="entry name" value="NAD(P)-bd_dom_sf"/>
</dbReference>
<gene>
    <name evidence="3" type="ORF">Lupro_12430</name>
</gene>
<dbReference type="InterPro" id="IPR016102">
    <property type="entry name" value="Succinyl-CoA_synth-like"/>
</dbReference>
<dbReference type="SUPFAM" id="SSF56059">
    <property type="entry name" value="Glutathione synthetase ATP-binding domain-like"/>
    <property type="match status" value="1"/>
</dbReference>
<dbReference type="PATRIC" id="fig|1622118.3.peg.2547"/>
<dbReference type="GO" id="GO:0005524">
    <property type="term" value="F:ATP binding"/>
    <property type="evidence" value="ECO:0007669"/>
    <property type="project" value="UniProtKB-UniRule"/>
</dbReference>
<keyword evidence="3" id="KW-0436">Ligase</keyword>
<evidence type="ECO:0000313" key="3">
    <source>
        <dbReference type="EMBL" id="AMC12017.1"/>
    </source>
</evidence>
<dbReference type="OrthoDB" id="9807426at2"/>
<keyword evidence="4" id="KW-1185">Reference proteome</keyword>
<dbReference type="KEGG" id="lut:Lupro_12430"/>
<dbReference type="InterPro" id="IPR032875">
    <property type="entry name" value="Succ_CoA_lig_flav_dom"/>
</dbReference>
<dbReference type="SUPFAM" id="SSF52210">
    <property type="entry name" value="Succinyl-CoA synthetase domains"/>
    <property type="match status" value="2"/>
</dbReference>
<dbReference type="Pfam" id="PF13607">
    <property type="entry name" value="Succ_CoA_lig"/>
    <property type="match status" value="1"/>
</dbReference>
<name>A0A0X8G8G4_9FLAO</name>
<evidence type="ECO:0000256" key="1">
    <source>
        <dbReference type="PROSITE-ProRule" id="PRU00409"/>
    </source>
</evidence>
<dbReference type="Gene3D" id="3.40.50.720">
    <property type="entry name" value="NAD(P)-binding Rossmann-like Domain"/>
    <property type="match status" value="1"/>
</dbReference>
<keyword evidence="1" id="KW-0067">ATP-binding</keyword>
<feature type="domain" description="ATP-grasp" evidence="2">
    <location>
        <begin position="488"/>
        <end position="685"/>
    </location>
</feature>
<sequence length="685" mass="73836">MLHKNLINPKSIVVIGASNNIQTPGGSVLKNLIEHNFKGKLIAVNPKETEVQGIKCYQEVSQIPKVDLAIIAISAKFTLETTKILTHTKNTKGFIIFSAGYSEKDAEGKKLEQEIVNEINNAGGTLLGPNNIGFINQNYVGVFTRPIPKLNSKGVDFISGSGATAVFIIEAAMSTGLTFSSVYSVGNSAQIGVEEVLEHLDNTFDDIKSSKVKLLYIESIENPKKLLKHASSLIQKGCKIAAIKAGSSSAGSRAASSHTGALANSDNAVDALFKKAGIVRCYGRNELITVASIFMLPALKGKNIAIITHAGGPAVMLTDTLSKNGLNVPEISGKDSDELLSKLYLGSSVSNPIDFLATGNAEQLETIIDYCENKFSGIDAMVVIFGSPGLFEVYDVYDILHKKMRTCNKPIFPVLPSVVNVKKEIDYFISKGNVMFPDEVLFGNALAKTLNPTNTAIKDVNSFTVNLKTIRRIIENSTNGFLPPQQIKELLIAAKIPVVNEVICNSKEECILASKKLGLPVVMKIVGSIHKSDVGGIILNINSIDKLLDSYSKIMKIGSAKAVLIQPMKKGIELFIGVKKEGSFGHLILCGLGGIFIEVIKDISSSLAPVSINEATEMIKNLKSYKIIKGVRNQEGVNPILFAEIITKVSYLVSVAPEIVELDLNPLLGNSKEILAVDARIRIEK</sequence>
<reference evidence="4" key="1">
    <citation type="submission" date="2015-12" db="EMBL/GenBank/DDBJ databases">
        <title>Complete genome sequence of Lutibacter profundus strain LP1.</title>
        <authorList>
            <person name="Wissuwa J."/>
            <person name="Le Moine Bauer S."/>
            <person name="Stokke R."/>
            <person name="Dahle H."/>
            <person name="Steen I.H."/>
        </authorList>
    </citation>
    <scope>NUCLEOTIDE SEQUENCE [LARGE SCALE GENOMIC DNA]</scope>
    <source>
        <strain evidence="4">LP1</strain>
    </source>
</reference>
<dbReference type="PANTHER" id="PTHR42793:SF1">
    <property type="entry name" value="PEPTIDYL-LYSINE N-ACETYLTRANSFERASE PATZ"/>
    <property type="match status" value="1"/>
</dbReference>
<evidence type="ECO:0000259" key="2">
    <source>
        <dbReference type="PROSITE" id="PS50975"/>
    </source>
</evidence>
<dbReference type="SUPFAM" id="SSF51735">
    <property type="entry name" value="NAD(P)-binding Rossmann-fold domains"/>
    <property type="match status" value="1"/>
</dbReference>
<dbReference type="PROSITE" id="PS50975">
    <property type="entry name" value="ATP_GRASP"/>
    <property type="match status" value="1"/>
</dbReference>
<dbReference type="GO" id="GO:0016874">
    <property type="term" value="F:ligase activity"/>
    <property type="evidence" value="ECO:0007669"/>
    <property type="project" value="UniProtKB-KW"/>
</dbReference>
<dbReference type="Pfam" id="PF13380">
    <property type="entry name" value="CoA_binding_2"/>
    <property type="match status" value="1"/>
</dbReference>
<dbReference type="Gene3D" id="3.30.470.20">
    <property type="entry name" value="ATP-grasp fold, B domain"/>
    <property type="match status" value="1"/>
</dbReference>
<keyword evidence="1" id="KW-0547">Nucleotide-binding</keyword>
<dbReference type="AlphaFoldDB" id="A0A0X8G8G4"/>
<dbReference type="SMART" id="SM00881">
    <property type="entry name" value="CoA_binding"/>
    <property type="match status" value="1"/>
</dbReference>
<dbReference type="Pfam" id="PF13549">
    <property type="entry name" value="ATP-grasp_5"/>
    <property type="match status" value="1"/>
</dbReference>
<dbReference type="EMBL" id="CP013355">
    <property type="protein sequence ID" value="AMC12017.1"/>
    <property type="molecule type" value="Genomic_DNA"/>
</dbReference>
<dbReference type="PANTHER" id="PTHR42793">
    <property type="entry name" value="COA BINDING DOMAIN CONTAINING PROTEIN"/>
    <property type="match status" value="1"/>
</dbReference>
<dbReference type="InterPro" id="IPR013815">
    <property type="entry name" value="ATP_grasp_subdomain_1"/>
</dbReference>
<protein>
    <submittedName>
        <fullName evidence="3">CoA ligase</fullName>
    </submittedName>
</protein>
<evidence type="ECO:0000313" key="4">
    <source>
        <dbReference type="Proteomes" id="UP000059672"/>
    </source>
</evidence>
<reference evidence="3 4" key="2">
    <citation type="journal article" date="2016" name="Int. J. Syst. Evol. Microbiol.">
        <title>Lutibacter profundi sp. nov., isolated from a deep-sea hydrothermal system on the Arctic Mid-Ocean Ridge and emended description of the genus Lutibacter.</title>
        <authorList>
            <person name="Le Moine Bauer S."/>
            <person name="Roalkvam I."/>
            <person name="Steen I.H."/>
            <person name="Dahle H."/>
        </authorList>
    </citation>
    <scope>NUCLEOTIDE SEQUENCE [LARGE SCALE GENOMIC DNA]</scope>
    <source>
        <strain evidence="3 4">LP1</strain>
    </source>
</reference>
<dbReference type="Gene3D" id="3.30.1490.20">
    <property type="entry name" value="ATP-grasp fold, A domain"/>
    <property type="match status" value="1"/>
</dbReference>
<dbReference type="GO" id="GO:0046872">
    <property type="term" value="F:metal ion binding"/>
    <property type="evidence" value="ECO:0007669"/>
    <property type="project" value="InterPro"/>
</dbReference>
<organism evidence="3 4">
    <name type="scientific">Lutibacter profundi</name>
    <dbReference type="NCBI Taxonomy" id="1622118"/>
    <lineage>
        <taxon>Bacteria</taxon>
        <taxon>Pseudomonadati</taxon>
        <taxon>Bacteroidota</taxon>
        <taxon>Flavobacteriia</taxon>
        <taxon>Flavobacteriales</taxon>
        <taxon>Flavobacteriaceae</taxon>
        <taxon>Lutibacter</taxon>
    </lineage>
</organism>
<proteinExistence type="predicted"/>
<dbReference type="STRING" id="1622118.Lupro_12430"/>
<dbReference type="InterPro" id="IPR011761">
    <property type="entry name" value="ATP-grasp"/>
</dbReference>
<accession>A0A0X8G8G4</accession>
<dbReference type="InterPro" id="IPR003781">
    <property type="entry name" value="CoA-bd"/>
</dbReference>
<dbReference type="Proteomes" id="UP000059672">
    <property type="component" value="Chromosome"/>
</dbReference>